<dbReference type="Pfam" id="PF18701">
    <property type="entry name" value="DUF5641"/>
    <property type="match status" value="1"/>
</dbReference>
<dbReference type="PANTHER" id="PTHR47331">
    <property type="entry name" value="PHD-TYPE DOMAIN-CONTAINING PROTEIN"/>
    <property type="match status" value="1"/>
</dbReference>
<sequence>MGRHDSSLPQALYDFSNLLGKRRWRHSQVLADHFWSTFIRYYLPSLQERWKWRTDGKELTVDQVVLIVDSQLTRALWLVGKVTHTYPGVLRLFRWEIRHTFVQ</sequence>
<dbReference type="AlphaFoldDB" id="A0A0E9QKI5"/>
<evidence type="ECO:0000313" key="2">
    <source>
        <dbReference type="EMBL" id="JAH16850.1"/>
    </source>
</evidence>
<proteinExistence type="predicted"/>
<feature type="domain" description="DUF5641" evidence="1">
    <location>
        <begin position="22"/>
        <end position="89"/>
    </location>
</feature>
<reference evidence="2" key="2">
    <citation type="journal article" date="2015" name="Fish Shellfish Immunol.">
        <title>Early steps in the European eel (Anguilla anguilla)-Vibrio vulnificus interaction in the gills: Role of the RtxA13 toxin.</title>
        <authorList>
            <person name="Callol A."/>
            <person name="Pajuelo D."/>
            <person name="Ebbesson L."/>
            <person name="Teles M."/>
            <person name="MacKenzie S."/>
            <person name="Amaro C."/>
        </authorList>
    </citation>
    <scope>NUCLEOTIDE SEQUENCE</scope>
</reference>
<reference evidence="2" key="1">
    <citation type="submission" date="2014-11" db="EMBL/GenBank/DDBJ databases">
        <authorList>
            <person name="Amaro Gonzalez C."/>
        </authorList>
    </citation>
    <scope>NUCLEOTIDE SEQUENCE</scope>
</reference>
<dbReference type="EMBL" id="GBXM01091727">
    <property type="protein sequence ID" value="JAH16850.1"/>
    <property type="molecule type" value="Transcribed_RNA"/>
</dbReference>
<organism evidence="2">
    <name type="scientific">Anguilla anguilla</name>
    <name type="common">European freshwater eel</name>
    <name type="synonym">Muraena anguilla</name>
    <dbReference type="NCBI Taxonomy" id="7936"/>
    <lineage>
        <taxon>Eukaryota</taxon>
        <taxon>Metazoa</taxon>
        <taxon>Chordata</taxon>
        <taxon>Craniata</taxon>
        <taxon>Vertebrata</taxon>
        <taxon>Euteleostomi</taxon>
        <taxon>Actinopterygii</taxon>
        <taxon>Neopterygii</taxon>
        <taxon>Teleostei</taxon>
        <taxon>Anguilliformes</taxon>
        <taxon>Anguillidae</taxon>
        <taxon>Anguilla</taxon>
    </lineage>
</organism>
<evidence type="ECO:0000259" key="1">
    <source>
        <dbReference type="Pfam" id="PF18701"/>
    </source>
</evidence>
<name>A0A0E9QKI5_ANGAN</name>
<accession>A0A0E9QKI5</accession>
<dbReference type="InterPro" id="IPR040676">
    <property type="entry name" value="DUF5641"/>
</dbReference>
<dbReference type="PANTHER" id="PTHR47331:SF1">
    <property type="entry name" value="GAG-LIKE PROTEIN"/>
    <property type="match status" value="1"/>
</dbReference>
<protein>
    <recommendedName>
        <fullName evidence="1">DUF5641 domain-containing protein</fullName>
    </recommendedName>
</protein>